<gene>
    <name evidence="1" type="ORF">E7Z74_00475</name>
</gene>
<protein>
    <submittedName>
        <fullName evidence="1">DUF2299 domain-containing protein</fullName>
    </submittedName>
</protein>
<dbReference type="Pfam" id="PF10061">
    <property type="entry name" value="DUF2299"/>
    <property type="match status" value="1"/>
</dbReference>
<dbReference type="Gene3D" id="3.30.1460.10">
    <property type="match status" value="1"/>
</dbReference>
<dbReference type="AlphaFoldDB" id="A0A8T3VE32"/>
<dbReference type="InterPro" id="IPR018747">
    <property type="entry name" value="DUF2299"/>
</dbReference>
<dbReference type="Proteomes" id="UP000713479">
    <property type="component" value="Unassembled WGS sequence"/>
</dbReference>
<evidence type="ECO:0000313" key="2">
    <source>
        <dbReference type="Proteomes" id="UP000713479"/>
    </source>
</evidence>
<evidence type="ECO:0000313" key="1">
    <source>
        <dbReference type="EMBL" id="MBE6509734.1"/>
    </source>
</evidence>
<dbReference type="CDD" id="cd17510">
    <property type="entry name" value="T3SC_YbjN-like_2"/>
    <property type="match status" value="1"/>
</dbReference>
<organism evidence="1 2">
    <name type="scientific">Methanobrevibacter millerae</name>
    <dbReference type="NCBI Taxonomy" id="230361"/>
    <lineage>
        <taxon>Archaea</taxon>
        <taxon>Methanobacteriati</taxon>
        <taxon>Methanobacteriota</taxon>
        <taxon>Methanomada group</taxon>
        <taxon>Methanobacteria</taxon>
        <taxon>Methanobacteriales</taxon>
        <taxon>Methanobacteriaceae</taxon>
        <taxon>Methanobrevibacter</taxon>
    </lineage>
</organism>
<reference evidence="1" key="1">
    <citation type="submission" date="2019-04" db="EMBL/GenBank/DDBJ databases">
        <title>Evolution of Biomass-Degrading Anaerobic Consortia Revealed by Metagenomics.</title>
        <authorList>
            <person name="Peng X."/>
        </authorList>
    </citation>
    <scope>NUCLEOTIDE SEQUENCE</scope>
    <source>
        <strain evidence="1">SIG13</strain>
    </source>
</reference>
<name>A0A8T3VE32_9EURY</name>
<proteinExistence type="predicted"/>
<accession>A0A8T3VE32</accession>
<dbReference type="EMBL" id="SUTF01000001">
    <property type="protein sequence ID" value="MBE6509734.1"/>
    <property type="molecule type" value="Genomic_DNA"/>
</dbReference>
<sequence length="164" mass="18962">MTISEETIKDWIVDEGIFREKKLEDNADFHYIVEFPKDNIMDVVRPKGKDFILIACATQVSPQHLELMNTSSPKERSEFLLDVNMSLNQFLVDVQLAVDQSTNLLQQYVITYQIFDDGLSKNSLYDALKRVFKAKIQCVWIIERTFGTVNTNISEPSNENSMFI</sequence>
<comment type="caution">
    <text evidence="1">The sequence shown here is derived from an EMBL/GenBank/DDBJ whole genome shotgun (WGS) entry which is preliminary data.</text>
</comment>